<feature type="transmembrane region" description="Helical" evidence="1">
    <location>
        <begin position="227"/>
        <end position="245"/>
    </location>
</feature>
<keyword evidence="1" id="KW-0812">Transmembrane</keyword>
<organism evidence="3 4">
    <name type="scientific">Stenotrophomonas maltophilia</name>
    <name type="common">Pseudomonas maltophilia</name>
    <name type="synonym">Xanthomonas maltophilia</name>
    <dbReference type="NCBI Taxonomy" id="40324"/>
    <lineage>
        <taxon>Bacteria</taxon>
        <taxon>Pseudomonadati</taxon>
        <taxon>Pseudomonadota</taxon>
        <taxon>Gammaproteobacteria</taxon>
        <taxon>Lysobacterales</taxon>
        <taxon>Lysobacteraceae</taxon>
        <taxon>Stenotrophomonas</taxon>
        <taxon>Stenotrophomonas maltophilia group</taxon>
    </lineage>
</organism>
<dbReference type="Proteomes" id="UP000249614">
    <property type="component" value="Unassembled WGS sequence"/>
</dbReference>
<feature type="transmembrane region" description="Helical" evidence="1">
    <location>
        <begin position="61"/>
        <end position="82"/>
    </location>
</feature>
<dbReference type="GO" id="GO:0004175">
    <property type="term" value="F:endopeptidase activity"/>
    <property type="evidence" value="ECO:0007669"/>
    <property type="project" value="UniProtKB-ARBA"/>
</dbReference>
<name>A0A2W6IZY0_STEMA</name>
<dbReference type="GO" id="GO:0080120">
    <property type="term" value="P:CAAX-box protein maturation"/>
    <property type="evidence" value="ECO:0007669"/>
    <property type="project" value="UniProtKB-ARBA"/>
</dbReference>
<gene>
    <name evidence="3" type="ORF">A7X83_07190</name>
</gene>
<evidence type="ECO:0000313" key="3">
    <source>
        <dbReference type="EMBL" id="PZS92139.1"/>
    </source>
</evidence>
<comment type="caution">
    <text evidence="3">The sequence shown here is derived from an EMBL/GenBank/DDBJ whole genome shotgun (WGS) entry which is preliminary data.</text>
</comment>
<feature type="transmembrane region" description="Helical" evidence="1">
    <location>
        <begin position="155"/>
        <end position="181"/>
    </location>
</feature>
<dbReference type="EMBL" id="LXXM01000168">
    <property type="protein sequence ID" value="PZS92139.1"/>
    <property type="molecule type" value="Genomic_DNA"/>
</dbReference>
<keyword evidence="1" id="KW-0472">Membrane</keyword>
<dbReference type="PANTHER" id="PTHR36435:SF1">
    <property type="entry name" value="CAAX AMINO TERMINAL PROTEASE FAMILY PROTEIN"/>
    <property type="match status" value="1"/>
</dbReference>
<evidence type="ECO:0000256" key="1">
    <source>
        <dbReference type="SAM" id="Phobius"/>
    </source>
</evidence>
<dbReference type="PANTHER" id="PTHR36435">
    <property type="entry name" value="SLR1288 PROTEIN"/>
    <property type="match status" value="1"/>
</dbReference>
<proteinExistence type="predicted"/>
<dbReference type="AlphaFoldDB" id="A0A2W6IZY0"/>
<feature type="domain" description="CAAX prenyl protease 2/Lysostaphin resistance protein A-like" evidence="2">
    <location>
        <begin position="113"/>
        <end position="199"/>
    </location>
</feature>
<keyword evidence="1" id="KW-1133">Transmembrane helix</keyword>
<accession>A0A2W6IZY0</accession>
<feature type="transmembrane region" description="Helical" evidence="1">
    <location>
        <begin position="188"/>
        <end position="207"/>
    </location>
</feature>
<feature type="transmembrane region" description="Helical" evidence="1">
    <location>
        <begin position="24"/>
        <end position="49"/>
    </location>
</feature>
<protein>
    <recommendedName>
        <fullName evidence="2">CAAX prenyl protease 2/Lysostaphin resistance protein A-like domain-containing protein</fullName>
    </recommendedName>
</protein>
<reference evidence="3 4" key="1">
    <citation type="submission" date="2016-05" db="EMBL/GenBank/DDBJ databases">
        <authorList>
            <person name="Lavstsen T."/>
            <person name="Jespersen J.S."/>
        </authorList>
    </citation>
    <scope>NUCLEOTIDE SEQUENCE [LARGE SCALE GENOMIC DNA]</scope>
    <source>
        <strain evidence="3 4">SM-5815</strain>
    </source>
</reference>
<dbReference type="InterPro" id="IPR003675">
    <property type="entry name" value="Rce1/LyrA-like_dom"/>
</dbReference>
<feature type="transmembrane region" description="Helical" evidence="1">
    <location>
        <begin position="113"/>
        <end position="135"/>
    </location>
</feature>
<dbReference type="RefSeq" id="WP_111112248.1">
    <property type="nucleotide sequence ID" value="NZ_LXXM01000168.1"/>
</dbReference>
<sequence length="250" mass="26977">MVAAVLLRAALEILVGSLYRGDAYYWSLLFQLVMYGVMFVLLCGDALLAGMYGGSRLGKPILVAIALAAAFVGVTVAGQQVIRDVASLAGTGEFLAPAAVVSHGTYSMFSARVVAFVVVTCLVAPFVEEVIFRGVLIGRGVIKGSNVRRVVVSSLIFAAFHALSGHIVNAFIFSVVCGFLFCHFRSIVPAFAFHATFNMLAFLWSYYLAHDGAGGMMDQAMFGVDAYHLWFWVSITAFAGCVFWIRRRGA</sequence>
<dbReference type="InterPro" id="IPR052710">
    <property type="entry name" value="CAAX_protease"/>
</dbReference>
<dbReference type="Pfam" id="PF02517">
    <property type="entry name" value="Rce1-like"/>
    <property type="match status" value="1"/>
</dbReference>
<evidence type="ECO:0000313" key="4">
    <source>
        <dbReference type="Proteomes" id="UP000249614"/>
    </source>
</evidence>
<evidence type="ECO:0000259" key="2">
    <source>
        <dbReference type="Pfam" id="PF02517"/>
    </source>
</evidence>